<keyword evidence="3" id="KW-1185">Reference proteome</keyword>
<dbReference type="Proteomes" id="UP001274830">
    <property type="component" value="Unassembled WGS sequence"/>
</dbReference>
<feature type="compositionally biased region" description="Polar residues" evidence="1">
    <location>
        <begin position="169"/>
        <end position="179"/>
    </location>
</feature>
<feature type="compositionally biased region" description="Low complexity" evidence="1">
    <location>
        <begin position="137"/>
        <end position="147"/>
    </location>
</feature>
<accession>A0AAE1C5V1</accession>
<organism evidence="2 3">
    <name type="scientific">Recurvomyces mirabilis</name>
    <dbReference type="NCBI Taxonomy" id="574656"/>
    <lineage>
        <taxon>Eukaryota</taxon>
        <taxon>Fungi</taxon>
        <taxon>Dikarya</taxon>
        <taxon>Ascomycota</taxon>
        <taxon>Pezizomycotina</taxon>
        <taxon>Dothideomycetes</taxon>
        <taxon>Dothideomycetidae</taxon>
        <taxon>Mycosphaerellales</taxon>
        <taxon>Teratosphaeriaceae</taxon>
        <taxon>Recurvomyces</taxon>
    </lineage>
</organism>
<feature type="compositionally biased region" description="Polar residues" evidence="1">
    <location>
        <begin position="52"/>
        <end position="94"/>
    </location>
</feature>
<reference evidence="2" key="1">
    <citation type="submission" date="2023-07" db="EMBL/GenBank/DDBJ databases">
        <title>Black Yeasts Isolated from many extreme environments.</title>
        <authorList>
            <person name="Coleine C."/>
            <person name="Stajich J.E."/>
            <person name="Selbmann L."/>
        </authorList>
    </citation>
    <scope>NUCLEOTIDE SEQUENCE</scope>
    <source>
        <strain evidence="2">CCFEE 5485</strain>
    </source>
</reference>
<dbReference type="EMBL" id="JAUTXT010000002">
    <property type="protein sequence ID" value="KAK3679252.1"/>
    <property type="molecule type" value="Genomic_DNA"/>
</dbReference>
<evidence type="ECO:0000256" key="1">
    <source>
        <dbReference type="SAM" id="MobiDB-lite"/>
    </source>
</evidence>
<evidence type="ECO:0000313" key="2">
    <source>
        <dbReference type="EMBL" id="KAK3679252.1"/>
    </source>
</evidence>
<dbReference type="AlphaFoldDB" id="A0AAE1C5V1"/>
<dbReference type="PROSITE" id="PS50096">
    <property type="entry name" value="IQ"/>
    <property type="match status" value="1"/>
</dbReference>
<sequence length="373" mass="41454">MAPITTASNDETHAALLDQLDMQKLPKPFRNPNWKPPQRRNKNLKQILSEAQRAQQSIMNTQQNSGATTPQPVTDGEATTASLNPNPAQGSQDLSRAAEADGETITACSTRHREGQSYEDADNITTSSKHAFEHVASRSGSKSSAEASRVRRRPRGFKKRKTYRKLLESATSDEPSTSAEPAYTKSEDGELGGVSEDSQSTTPKRAKTTSRANGTSAPNAATRTGRKRGRAELDQEAENSDPDREDELQGDASDRYDEEAALELLNLHRQEAYHDERHRRIMEARRLSQIKQAAQVKQAEDTTPKSEGRRGKSRKPRWMTELEHADPDPEVDTINNGPKHSKRQSGMRETGSLLGLRSTSHGARRWSDPNVRR</sequence>
<gene>
    <name evidence="2" type="primary">IES6</name>
    <name evidence="2" type="ORF">LTR78_000813</name>
</gene>
<feature type="compositionally biased region" description="Acidic residues" evidence="1">
    <location>
        <begin position="234"/>
        <end position="249"/>
    </location>
</feature>
<feature type="region of interest" description="Disordered" evidence="1">
    <location>
        <begin position="270"/>
        <end position="373"/>
    </location>
</feature>
<feature type="compositionally biased region" description="Polar residues" evidence="1">
    <location>
        <begin position="196"/>
        <end position="219"/>
    </location>
</feature>
<protein>
    <submittedName>
        <fullName evidence="2">Chromatin-remodeling complex subunit ies6</fullName>
    </submittedName>
</protein>
<name>A0AAE1C5V1_9PEZI</name>
<feature type="compositionally biased region" description="Basic and acidic residues" evidence="1">
    <location>
        <begin position="270"/>
        <end position="286"/>
    </location>
</feature>
<feature type="compositionally biased region" description="Basic residues" evidence="1">
    <location>
        <begin position="150"/>
        <end position="164"/>
    </location>
</feature>
<evidence type="ECO:0000313" key="3">
    <source>
        <dbReference type="Proteomes" id="UP001274830"/>
    </source>
</evidence>
<feature type="region of interest" description="Disordered" evidence="1">
    <location>
        <begin position="21"/>
        <end position="257"/>
    </location>
</feature>
<feature type="compositionally biased region" description="Basic and acidic residues" evidence="1">
    <location>
        <begin position="318"/>
        <end position="327"/>
    </location>
</feature>
<proteinExistence type="predicted"/>
<comment type="caution">
    <text evidence="2">The sequence shown here is derived from an EMBL/GenBank/DDBJ whole genome shotgun (WGS) entry which is preliminary data.</text>
</comment>
<feature type="compositionally biased region" description="Basic and acidic residues" evidence="1">
    <location>
        <begin position="298"/>
        <end position="310"/>
    </location>
</feature>